<dbReference type="Proteomes" id="UP001234297">
    <property type="component" value="Chromosome 6"/>
</dbReference>
<organism evidence="1 2">
    <name type="scientific">Persea americana</name>
    <name type="common">Avocado</name>
    <dbReference type="NCBI Taxonomy" id="3435"/>
    <lineage>
        <taxon>Eukaryota</taxon>
        <taxon>Viridiplantae</taxon>
        <taxon>Streptophyta</taxon>
        <taxon>Embryophyta</taxon>
        <taxon>Tracheophyta</taxon>
        <taxon>Spermatophyta</taxon>
        <taxon>Magnoliopsida</taxon>
        <taxon>Magnoliidae</taxon>
        <taxon>Laurales</taxon>
        <taxon>Lauraceae</taxon>
        <taxon>Persea</taxon>
    </lineage>
</organism>
<proteinExistence type="predicted"/>
<keyword evidence="2" id="KW-1185">Reference proteome</keyword>
<protein>
    <submittedName>
        <fullName evidence="1">Uncharacterized protein</fullName>
    </submittedName>
</protein>
<sequence>MEMEFGESSAIGGQNESMELPLGVRFDPHPWELVLFVTLKNFDLPLPIEIPEVDLYECHPKKLTTEIDSSFGIYGTGRYYYLTKRKRRDQRGSRVKRSMNEGYWKTTSKDKDVKKGKNKKIGYHKTFKFLEGDDKKPTNWIMHEYRDLNTKSVMEMDSEMDASTSNENSNRDDPYVLCMIYEKESACSGHTDGSIRSLANRAIKRKRGSQPDQTNSVFDNMSHSSSNPKNPLQTQFDNNNFVEDPIIQQTLPTFENFPPNSLLIPRPHDASGNQNHPESIPWNSNLSHTQFDNNFGEDLIMQQTLPTSESFPLDSILPIPSPPGYSNGFSTSYDASGNQNRPESISPIPWNSILMNQSQTQFDNNFGEDLIMQQTLPTSESFPLDSILPIPSPPGYSNGFSTSYDASGNQNRPESIPPIPWNSILMNQSQTQFDNNFGEDLIMQQTLPTSESFPLDSFLPPIPCSSFYSNESLNMIDAKASMGLQCHIIHSKI</sequence>
<name>A0ACC2L4D5_PERAE</name>
<evidence type="ECO:0000313" key="2">
    <source>
        <dbReference type="Proteomes" id="UP001234297"/>
    </source>
</evidence>
<gene>
    <name evidence="1" type="ORF">MRB53_021502</name>
</gene>
<reference evidence="1 2" key="1">
    <citation type="journal article" date="2022" name="Hortic Res">
        <title>A haplotype resolved chromosomal level avocado genome allows analysis of novel avocado genes.</title>
        <authorList>
            <person name="Nath O."/>
            <person name="Fletcher S.J."/>
            <person name="Hayward A."/>
            <person name="Shaw L.M."/>
            <person name="Masouleh A.K."/>
            <person name="Furtado A."/>
            <person name="Henry R.J."/>
            <person name="Mitter N."/>
        </authorList>
    </citation>
    <scope>NUCLEOTIDE SEQUENCE [LARGE SCALE GENOMIC DNA]</scope>
    <source>
        <strain evidence="2">cv. Hass</strain>
    </source>
</reference>
<comment type="caution">
    <text evidence="1">The sequence shown here is derived from an EMBL/GenBank/DDBJ whole genome shotgun (WGS) entry which is preliminary data.</text>
</comment>
<accession>A0ACC2L4D5</accession>
<evidence type="ECO:0000313" key="1">
    <source>
        <dbReference type="EMBL" id="KAJ8628195.1"/>
    </source>
</evidence>
<dbReference type="EMBL" id="CM056814">
    <property type="protein sequence ID" value="KAJ8628195.1"/>
    <property type="molecule type" value="Genomic_DNA"/>
</dbReference>